<dbReference type="PROSITE" id="PS51007">
    <property type="entry name" value="CYTC"/>
    <property type="match status" value="2"/>
</dbReference>
<evidence type="ECO:0000256" key="2">
    <source>
        <dbReference type="ARBA" id="ARBA00004673"/>
    </source>
</evidence>
<dbReference type="InterPro" id="IPR004678">
    <property type="entry name" value="Cyt_c_oxidase_cbb3_su3"/>
</dbReference>
<gene>
    <name evidence="24" type="primary">ccoP</name>
    <name evidence="24" type="ORF">COA71_02540</name>
</gene>
<dbReference type="SUPFAM" id="SSF46626">
    <property type="entry name" value="Cytochrome c"/>
    <property type="match status" value="2"/>
</dbReference>
<feature type="binding site" description="covalent" evidence="21">
    <location>
        <position position="145"/>
    </location>
    <ligand>
        <name>heme c</name>
        <dbReference type="ChEBI" id="CHEBI:61717"/>
        <label>1</label>
    </ligand>
</feature>
<dbReference type="UniPathway" id="UPA00705"/>
<comment type="pathway">
    <text evidence="2 19">Energy metabolism; oxidative phosphorylation.</text>
</comment>
<keyword evidence="18 19" id="KW-0472">Membrane</keyword>
<dbReference type="GO" id="GO:0020037">
    <property type="term" value="F:heme binding"/>
    <property type="evidence" value="ECO:0007669"/>
    <property type="project" value="InterPro"/>
</dbReference>
<dbReference type="AlphaFoldDB" id="A0A2A5CIQ6"/>
<dbReference type="GO" id="GO:0005886">
    <property type="term" value="C:plasma membrane"/>
    <property type="evidence" value="ECO:0007669"/>
    <property type="project" value="UniProtKB-SubCell"/>
</dbReference>
<evidence type="ECO:0000313" key="24">
    <source>
        <dbReference type="EMBL" id="PCJ43764.1"/>
    </source>
</evidence>
<evidence type="ECO:0000256" key="8">
    <source>
        <dbReference type="ARBA" id="ARBA00022660"/>
    </source>
</evidence>
<evidence type="ECO:0000256" key="22">
    <source>
        <dbReference type="SAM" id="Phobius"/>
    </source>
</evidence>
<dbReference type="EMBL" id="NVWI01000001">
    <property type="protein sequence ID" value="PCJ43764.1"/>
    <property type="molecule type" value="Genomic_DNA"/>
</dbReference>
<evidence type="ECO:0000256" key="14">
    <source>
        <dbReference type="ARBA" id="ARBA00022989"/>
    </source>
</evidence>
<dbReference type="Gene3D" id="1.10.760.10">
    <property type="entry name" value="Cytochrome c-like domain"/>
    <property type="match status" value="2"/>
</dbReference>
<evidence type="ECO:0000256" key="17">
    <source>
        <dbReference type="ARBA" id="ARBA00023065"/>
    </source>
</evidence>
<keyword evidence="11" id="KW-0677">Repeat</keyword>
<evidence type="ECO:0000256" key="9">
    <source>
        <dbReference type="ARBA" id="ARBA00022692"/>
    </source>
</evidence>
<dbReference type="InterPro" id="IPR038414">
    <property type="entry name" value="CcoP_N_sf"/>
</dbReference>
<keyword evidence="5 19" id="KW-1003">Cell membrane</keyword>
<organism evidence="24 25">
    <name type="scientific">SAR86 cluster bacterium</name>
    <dbReference type="NCBI Taxonomy" id="2030880"/>
    <lineage>
        <taxon>Bacteria</taxon>
        <taxon>Pseudomonadati</taxon>
        <taxon>Pseudomonadota</taxon>
        <taxon>Gammaproteobacteria</taxon>
        <taxon>SAR86 cluster</taxon>
    </lineage>
</organism>
<evidence type="ECO:0000256" key="15">
    <source>
        <dbReference type="ARBA" id="ARBA00023002"/>
    </source>
</evidence>
<keyword evidence="7 19" id="KW-0349">Heme</keyword>
<evidence type="ECO:0000256" key="6">
    <source>
        <dbReference type="ARBA" id="ARBA00022519"/>
    </source>
</evidence>
<evidence type="ECO:0000256" key="5">
    <source>
        <dbReference type="ARBA" id="ARBA00022475"/>
    </source>
</evidence>
<feature type="binding site" description="axial binding residue" evidence="20">
    <location>
        <position position="271"/>
    </location>
    <ligand>
        <name>heme c</name>
        <dbReference type="ChEBI" id="CHEBI:61717"/>
        <label>1</label>
    </ligand>
    <ligandPart>
        <name>Fe</name>
        <dbReference type="ChEBI" id="CHEBI:18248"/>
    </ligandPart>
</feature>
<comment type="function">
    <text evidence="19">C-type cytochrome. Part of the cbb3-type cytochrome c oxidase complex.</text>
</comment>
<dbReference type="NCBIfam" id="TIGR00782">
    <property type="entry name" value="ccoP"/>
    <property type="match status" value="1"/>
</dbReference>
<feature type="domain" description="Cytochrome c" evidence="23">
    <location>
        <begin position="213"/>
        <end position="292"/>
    </location>
</feature>
<protein>
    <recommendedName>
        <fullName evidence="19">Cbb3-type cytochrome c oxidase subunit</fullName>
    </recommendedName>
</protein>
<comment type="similarity">
    <text evidence="3 19">Belongs to the CcoP / FixP family.</text>
</comment>
<evidence type="ECO:0000256" key="21">
    <source>
        <dbReference type="PIRSR" id="PIRSR000006-2"/>
    </source>
</evidence>
<feature type="binding site" description="covalent" evidence="21">
    <location>
        <position position="226"/>
    </location>
    <ligand>
        <name>heme c</name>
        <dbReference type="ChEBI" id="CHEBI:61717"/>
        <label>2</label>
    </ligand>
</feature>
<dbReference type="InterPro" id="IPR009056">
    <property type="entry name" value="Cyt_c-like_dom"/>
</dbReference>
<dbReference type="Gene3D" id="6.10.280.130">
    <property type="match status" value="1"/>
</dbReference>
<evidence type="ECO:0000256" key="7">
    <source>
        <dbReference type="ARBA" id="ARBA00022617"/>
    </source>
</evidence>
<evidence type="ECO:0000256" key="19">
    <source>
        <dbReference type="PIRNR" id="PIRNR000006"/>
    </source>
</evidence>
<evidence type="ECO:0000256" key="13">
    <source>
        <dbReference type="ARBA" id="ARBA00022982"/>
    </source>
</evidence>
<evidence type="ECO:0000256" key="10">
    <source>
        <dbReference type="ARBA" id="ARBA00022723"/>
    </source>
</evidence>
<evidence type="ECO:0000256" key="12">
    <source>
        <dbReference type="ARBA" id="ARBA00022781"/>
    </source>
</evidence>
<feature type="binding site" description="covalent" evidence="21">
    <location>
        <position position="142"/>
    </location>
    <ligand>
        <name>heme c</name>
        <dbReference type="ChEBI" id="CHEBI:61717"/>
        <label>1</label>
    </ligand>
</feature>
<evidence type="ECO:0000256" key="11">
    <source>
        <dbReference type="ARBA" id="ARBA00022737"/>
    </source>
</evidence>
<feature type="transmembrane region" description="Helical" evidence="22">
    <location>
        <begin position="12"/>
        <end position="34"/>
    </location>
</feature>
<keyword evidence="17 19" id="KW-0406">Ion transport</keyword>
<dbReference type="InterPro" id="IPR036909">
    <property type="entry name" value="Cyt_c-like_dom_sf"/>
</dbReference>
<dbReference type="Pfam" id="PF13442">
    <property type="entry name" value="Cytochrome_CBB3"/>
    <property type="match status" value="2"/>
</dbReference>
<feature type="binding site" description="axial binding residue" evidence="20">
    <location>
        <position position="230"/>
    </location>
    <ligand>
        <name>heme c</name>
        <dbReference type="ChEBI" id="CHEBI:61717"/>
        <label>2</label>
    </ligand>
    <ligandPart>
        <name>Fe</name>
        <dbReference type="ChEBI" id="CHEBI:18248"/>
    </ligandPart>
</feature>
<keyword evidence="10 19" id="KW-0479">Metal-binding</keyword>
<dbReference type="PANTHER" id="PTHR33751">
    <property type="entry name" value="CBB3-TYPE CYTOCHROME C OXIDASE SUBUNIT FIXP"/>
    <property type="match status" value="1"/>
</dbReference>
<dbReference type="GO" id="GO:0006119">
    <property type="term" value="P:oxidative phosphorylation"/>
    <property type="evidence" value="ECO:0007669"/>
    <property type="project" value="UniProtKB-UniPathway"/>
</dbReference>
<reference evidence="25" key="1">
    <citation type="submission" date="2017-08" db="EMBL/GenBank/DDBJ databases">
        <title>A dynamic microbial community with high functional redundancy inhabits the cold, oxic subseafloor aquifer.</title>
        <authorList>
            <person name="Tully B.J."/>
            <person name="Wheat C.G."/>
            <person name="Glazer B.T."/>
            <person name="Huber J.A."/>
        </authorList>
    </citation>
    <scope>NUCLEOTIDE SEQUENCE [LARGE SCALE GENOMIC DNA]</scope>
</reference>
<feature type="binding site" description="covalent" evidence="21">
    <location>
        <position position="229"/>
    </location>
    <ligand>
        <name>heme c</name>
        <dbReference type="ChEBI" id="CHEBI:61717"/>
        <label>2</label>
    </ligand>
</feature>
<sequence>MAVMPNDFWSGWIILLTVISFIGLGWLVLSVYFLPSGENHDGEEPVWDSDLEEGSNSPPFWWFWLILSMMVISVIYLMLYPGLGSFEGAFRWSQGGQLSEHTADYNRAFADIETDILAMTYSDLAADPIAMNSASSIFSVHCSACHGAEAMGQANLFPNLKDTDWQWGGTPEQIEQTIRNGRLAVMISWQAVLMDEGVNNVAGYVASLTRDLDTDHPGKAQYDTFCIACHGPTGDGNPLLGAPRLNDDIWLYGNDIDAIEESIANGRSGQMPAFNDTLDDVQIKLLTTWLSQ</sequence>
<evidence type="ECO:0000256" key="4">
    <source>
        <dbReference type="ARBA" id="ARBA00022448"/>
    </source>
</evidence>
<keyword evidence="6 19" id="KW-0997">Cell inner membrane</keyword>
<feature type="binding site" description="axial binding residue" evidence="20">
    <location>
        <position position="146"/>
    </location>
    <ligand>
        <name>heme c</name>
        <dbReference type="ChEBI" id="CHEBI:61717"/>
        <label>1</label>
    </ligand>
    <ligandPart>
        <name>Fe</name>
        <dbReference type="ChEBI" id="CHEBI:18248"/>
    </ligandPart>
</feature>
<evidence type="ECO:0000259" key="23">
    <source>
        <dbReference type="PROSITE" id="PS51007"/>
    </source>
</evidence>
<dbReference type="Proteomes" id="UP000228987">
    <property type="component" value="Unassembled WGS sequence"/>
</dbReference>
<evidence type="ECO:0000256" key="3">
    <source>
        <dbReference type="ARBA" id="ARBA00006113"/>
    </source>
</evidence>
<keyword evidence="4 19" id="KW-0813">Transport</keyword>
<name>A0A2A5CIQ6_9GAMM</name>
<evidence type="ECO:0000256" key="20">
    <source>
        <dbReference type="PIRSR" id="PIRSR000006-1"/>
    </source>
</evidence>
<proteinExistence type="inferred from homology"/>
<dbReference type="InterPro" id="IPR032858">
    <property type="entry name" value="CcoP_N"/>
</dbReference>
<keyword evidence="12 19" id="KW-0375">Hydrogen ion transport</keyword>
<comment type="cofactor">
    <cofactor evidence="19 21">
        <name>heme c</name>
        <dbReference type="ChEBI" id="CHEBI:61717"/>
    </cofactor>
    <text evidence="19 21">Binds 2 heme C groups per subunit.</text>
</comment>
<feature type="transmembrane region" description="Helical" evidence="22">
    <location>
        <begin position="61"/>
        <end position="83"/>
    </location>
</feature>
<keyword evidence="9 22" id="KW-0812">Transmembrane</keyword>
<keyword evidence="13 19" id="KW-0249">Electron transport</keyword>
<dbReference type="PANTHER" id="PTHR33751:SF1">
    <property type="entry name" value="CBB3-TYPE CYTOCHROME C OXIDASE SUBUNIT FIXP"/>
    <property type="match status" value="1"/>
</dbReference>
<comment type="subunit">
    <text evidence="19">Component of the cbb3-type cytochrome c oxidase.</text>
</comment>
<dbReference type="GO" id="GO:0016491">
    <property type="term" value="F:oxidoreductase activity"/>
    <property type="evidence" value="ECO:0007669"/>
    <property type="project" value="UniProtKB-KW"/>
</dbReference>
<accession>A0A2A5CIQ6</accession>
<keyword evidence="15 19" id="KW-0560">Oxidoreductase</keyword>
<keyword evidence="8 19" id="KW-0679">Respiratory chain</keyword>
<keyword evidence="14 22" id="KW-1133">Transmembrane helix</keyword>
<dbReference type="GO" id="GO:1902600">
    <property type="term" value="P:proton transmembrane transport"/>
    <property type="evidence" value="ECO:0007669"/>
    <property type="project" value="UniProtKB-KW"/>
</dbReference>
<evidence type="ECO:0000256" key="18">
    <source>
        <dbReference type="ARBA" id="ARBA00023136"/>
    </source>
</evidence>
<dbReference type="Pfam" id="PF14715">
    <property type="entry name" value="FixP_N"/>
    <property type="match status" value="1"/>
</dbReference>
<evidence type="ECO:0000256" key="16">
    <source>
        <dbReference type="ARBA" id="ARBA00023004"/>
    </source>
</evidence>
<evidence type="ECO:0000313" key="25">
    <source>
        <dbReference type="Proteomes" id="UP000228987"/>
    </source>
</evidence>
<dbReference type="GO" id="GO:0009055">
    <property type="term" value="F:electron transfer activity"/>
    <property type="evidence" value="ECO:0007669"/>
    <property type="project" value="InterPro"/>
</dbReference>
<dbReference type="GO" id="GO:0046872">
    <property type="term" value="F:metal ion binding"/>
    <property type="evidence" value="ECO:0007669"/>
    <property type="project" value="UniProtKB-KW"/>
</dbReference>
<evidence type="ECO:0000256" key="1">
    <source>
        <dbReference type="ARBA" id="ARBA00004533"/>
    </source>
</evidence>
<dbReference type="InterPro" id="IPR050597">
    <property type="entry name" value="Cytochrome_c_Oxidase_Subunit"/>
</dbReference>
<comment type="caution">
    <text evidence="24">The sequence shown here is derived from an EMBL/GenBank/DDBJ whole genome shotgun (WGS) entry which is preliminary data.</text>
</comment>
<feature type="domain" description="Cytochrome c" evidence="23">
    <location>
        <begin position="129"/>
        <end position="209"/>
    </location>
</feature>
<keyword evidence="16 19" id="KW-0408">Iron</keyword>
<dbReference type="PIRSF" id="PIRSF000006">
    <property type="entry name" value="Cbb3-Cox_fixP"/>
    <property type="match status" value="1"/>
</dbReference>
<comment type="subcellular location">
    <subcellularLocation>
        <location evidence="1 19">Cell inner membrane</location>
    </subcellularLocation>
</comment>
<feature type="binding site" description="axial binding residue" evidence="20">
    <location>
        <position position="186"/>
    </location>
    <ligand>
        <name>heme c</name>
        <dbReference type="ChEBI" id="CHEBI:61717"/>
        <label>2</label>
    </ligand>
    <ligandPart>
        <name>Fe</name>
        <dbReference type="ChEBI" id="CHEBI:18248"/>
    </ligandPart>
</feature>